<dbReference type="NCBIfam" id="NF033573">
    <property type="entry name" value="transpos_IS200"/>
    <property type="match status" value="1"/>
</dbReference>
<name>A0ABW8WQD5_9CYAN</name>
<evidence type="ECO:0000313" key="2">
    <source>
        <dbReference type="EMBL" id="MFL9463255.1"/>
    </source>
</evidence>
<gene>
    <name evidence="2" type="primary">tnpA</name>
    <name evidence="2" type="ORF">AB0759_21840</name>
</gene>
<dbReference type="Gene3D" id="3.30.70.1290">
    <property type="entry name" value="Transposase IS200-like"/>
    <property type="match status" value="1"/>
</dbReference>
<comment type="caution">
    <text evidence="2">The sequence shown here is derived from an EMBL/GenBank/DDBJ whole genome shotgun (WGS) entry which is preliminary data.</text>
</comment>
<dbReference type="EMBL" id="JBFQGM010000008">
    <property type="protein sequence ID" value="MFL9463255.1"/>
    <property type="molecule type" value="Genomic_DNA"/>
</dbReference>
<keyword evidence="3" id="KW-1185">Reference proteome</keyword>
<dbReference type="InterPro" id="IPR036515">
    <property type="entry name" value="Transposase_17_sf"/>
</dbReference>
<dbReference type="SUPFAM" id="SSF143422">
    <property type="entry name" value="Transposase IS200-like"/>
    <property type="match status" value="1"/>
</dbReference>
<proteinExistence type="predicted"/>
<sequence>MAKLSQEAQTCGGRVPRHKQSLQEDYEYRRTENSISSINYHFVFVPKRRKPVLTGDLAHRLQEIIFELVTEHGWKLIALEIQSDHVHFFVNTPTHESPADIARWVKGRASHHLRKEFPELKKLPALWTPTYFVASTGQVSTEVVKNYIENQRGK</sequence>
<dbReference type="Proteomes" id="UP001628874">
    <property type="component" value="Unassembled WGS sequence"/>
</dbReference>
<dbReference type="RefSeq" id="WP_237265948.1">
    <property type="nucleotide sequence ID" value="NZ_JBFQGM010000008.1"/>
</dbReference>
<dbReference type="PANTHER" id="PTHR33360:SF2">
    <property type="entry name" value="TRANSPOSASE FOR INSERTION SEQUENCE ELEMENT IS200"/>
    <property type="match status" value="1"/>
</dbReference>
<accession>A0ABW8WQD5</accession>
<reference evidence="2 3" key="1">
    <citation type="submission" date="2024-07" db="EMBL/GenBank/DDBJ databases">
        <authorList>
            <person name="Tripathy S."/>
        </authorList>
    </citation>
    <scope>NUCLEOTIDE SEQUENCE [LARGE SCALE GENOMIC DNA]</scope>
    <source>
        <strain evidence="2 3">VB-61278_2</strain>
    </source>
</reference>
<dbReference type="PANTHER" id="PTHR33360">
    <property type="entry name" value="TRANSPOSASE FOR INSERTION SEQUENCE ELEMENT IS200"/>
    <property type="match status" value="1"/>
</dbReference>
<protein>
    <submittedName>
        <fullName evidence="2">IS200/IS605 family transposase</fullName>
    </submittedName>
</protein>
<evidence type="ECO:0000313" key="3">
    <source>
        <dbReference type="Proteomes" id="UP001628874"/>
    </source>
</evidence>
<evidence type="ECO:0000259" key="1">
    <source>
        <dbReference type="SMART" id="SM01321"/>
    </source>
</evidence>
<dbReference type="SMART" id="SM01321">
    <property type="entry name" value="Y1_Tnp"/>
    <property type="match status" value="1"/>
</dbReference>
<organism evidence="2 3">
    <name type="scientific">Scytonema tolypothrichoides VB-61278_2</name>
    <dbReference type="NCBI Taxonomy" id="3232314"/>
    <lineage>
        <taxon>Bacteria</taxon>
        <taxon>Bacillati</taxon>
        <taxon>Cyanobacteriota</taxon>
        <taxon>Cyanophyceae</taxon>
        <taxon>Nostocales</taxon>
        <taxon>Scytonemataceae</taxon>
        <taxon>Scytonema</taxon>
    </lineage>
</organism>
<feature type="domain" description="Transposase IS200-like" evidence="1">
    <location>
        <begin position="35"/>
        <end position="151"/>
    </location>
</feature>
<dbReference type="Pfam" id="PF01797">
    <property type="entry name" value="Y1_Tnp"/>
    <property type="match status" value="1"/>
</dbReference>
<dbReference type="InterPro" id="IPR002686">
    <property type="entry name" value="Transposase_17"/>
</dbReference>